<sequence>MTDVAGPDDEWDDVDPEEPIIEGDAPKTIEDMARDSQAGQDPNAPLQNIGGSAIRGERENVSIQDNE</sequence>
<dbReference type="AlphaFoldDB" id="A0A2S2C2G5"/>
<evidence type="ECO:0000313" key="2">
    <source>
        <dbReference type="EMBL" id="AWK75059.1"/>
    </source>
</evidence>
<gene>
    <name evidence="2" type="ORF">CBI38_29420</name>
</gene>
<dbReference type="Proteomes" id="UP000245711">
    <property type="component" value="Chromosome"/>
</dbReference>
<keyword evidence="3" id="KW-1185">Reference proteome</keyword>
<dbReference type="RefSeq" id="WP_109334556.1">
    <property type="nucleotide sequence ID" value="NZ_CP021354.1"/>
</dbReference>
<dbReference type="KEGG" id="roz:CBI38_29420"/>
<reference evidence="2 3" key="1">
    <citation type="submission" date="2017-05" db="EMBL/GenBank/DDBJ databases">
        <title>Isolation of Rhodococcus sp. S2-17 biodegrading of BP-3.</title>
        <authorList>
            <person name="Lee Y."/>
            <person name="Kim K.H."/>
            <person name="Chun B.H."/>
            <person name="Jung H.S."/>
            <person name="Jeon C.O."/>
        </authorList>
    </citation>
    <scope>NUCLEOTIDE SEQUENCE [LARGE SCALE GENOMIC DNA]</scope>
    <source>
        <strain evidence="2 3">S2-17</strain>
    </source>
</reference>
<accession>A0A2S2C2G5</accession>
<proteinExistence type="predicted"/>
<evidence type="ECO:0000256" key="1">
    <source>
        <dbReference type="SAM" id="MobiDB-lite"/>
    </source>
</evidence>
<name>A0A2S2C2G5_9NOCA</name>
<dbReference type="EMBL" id="CP021354">
    <property type="protein sequence ID" value="AWK75059.1"/>
    <property type="molecule type" value="Genomic_DNA"/>
</dbReference>
<organism evidence="2 3">
    <name type="scientific">Rhodococcus oxybenzonivorans</name>
    <dbReference type="NCBI Taxonomy" id="1990687"/>
    <lineage>
        <taxon>Bacteria</taxon>
        <taxon>Bacillati</taxon>
        <taxon>Actinomycetota</taxon>
        <taxon>Actinomycetes</taxon>
        <taxon>Mycobacteriales</taxon>
        <taxon>Nocardiaceae</taxon>
        <taxon>Rhodococcus</taxon>
    </lineage>
</organism>
<feature type="compositionally biased region" description="Basic and acidic residues" evidence="1">
    <location>
        <begin position="24"/>
        <end position="34"/>
    </location>
</feature>
<protein>
    <submittedName>
        <fullName evidence="2">Uncharacterized protein</fullName>
    </submittedName>
</protein>
<feature type="region of interest" description="Disordered" evidence="1">
    <location>
        <begin position="1"/>
        <end position="67"/>
    </location>
</feature>
<feature type="compositionally biased region" description="Polar residues" evidence="1">
    <location>
        <begin position="37"/>
        <end position="50"/>
    </location>
</feature>
<feature type="compositionally biased region" description="Acidic residues" evidence="1">
    <location>
        <begin position="1"/>
        <end position="21"/>
    </location>
</feature>
<evidence type="ECO:0000313" key="3">
    <source>
        <dbReference type="Proteomes" id="UP000245711"/>
    </source>
</evidence>